<comment type="caution">
    <text evidence="1">The sequence shown here is derived from an EMBL/GenBank/DDBJ whole genome shotgun (WGS) entry which is preliminary data.</text>
</comment>
<evidence type="ECO:0000313" key="2">
    <source>
        <dbReference type="Proteomes" id="UP001225356"/>
    </source>
</evidence>
<organism evidence="1 2">
    <name type="scientific">Streptosporangium lutulentum</name>
    <dbReference type="NCBI Taxonomy" id="1461250"/>
    <lineage>
        <taxon>Bacteria</taxon>
        <taxon>Bacillati</taxon>
        <taxon>Actinomycetota</taxon>
        <taxon>Actinomycetes</taxon>
        <taxon>Streptosporangiales</taxon>
        <taxon>Streptosporangiaceae</taxon>
        <taxon>Streptosporangium</taxon>
    </lineage>
</organism>
<gene>
    <name evidence="1" type="ORF">J2853_001859</name>
</gene>
<proteinExistence type="predicted"/>
<dbReference type="EMBL" id="JAUSQU010000001">
    <property type="protein sequence ID" value="MDP9842648.1"/>
    <property type="molecule type" value="Genomic_DNA"/>
</dbReference>
<sequence>MRTVDRGALPARYAATSPQAQGVRFHGPDGLGRFAGVPAEPAVHEAARNEADAARPWDVSGRPATHVVHGIAYFLLFLHENGKVRMV</sequence>
<reference evidence="1 2" key="1">
    <citation type="submission" date="2023-07" db="EMBL/GenBank/DDBJ databases">
        <title>Sequencing the genomes of 1000 actinobacteria strains.</title>
        <authorList>
            <person name="Klenk H.-P."/>
        </authorList>
    </citation>
    <scope>NUCLEOTIDE SEQUENCE [LARGE SCALE GENOMIC DNA]</scope>
    <source>
        <strain evidence="1 2">DSM 46740</strain>
    </source>
</reference>
<name>A0ABT9Q7C7_9ACTN</name>
<keyword evidence="2" id="KW-1185">Reference proteome</keyword>
<dbReference type="Proteomes" id="UP001225356">
    <property type="component" value="Unassembled WGS sequence"/>
</dbReference>
<protein>
    <submittedName>
        <fullName evidence="1">Uncharacterized protein</fullName>
    </submittedName>
</protein>
<accession>A0ABT9Q7C7</accession>
<evidence type="ECO:0000313" key="1">
    <source>
        <dbReference type="EMBL" id="MDP9842648.1"/>
    </source>
</evidence>
<dbReference type="RefSeq" id="WP_307556540.1">
    <property type="nucleotide sequence ID" value="NZ_JAUSQU010000001.1"/>
</dbReference>